<keyword evidence="4 5" id="KW-0067">ATP-binding</keyword>
<evidence type="ECO:0000256" key="1">
    <source>
        <dbReference type="ARBA" id="ARBA00022679"/>
    </source>
</evidence>
<dbReference type="PANTHER" id="PTHR43289:SF34">
    <property type="entry name" value="SERINE_THREONINE-PROTEIN KINASE YBDM-RELATED"/>
    <property type="match status" value="1"/>
</dbReference>
<dbReference type="InterPro" id="IPR000719">
    <property type="entry name" value="Prot_kinase_dom"/>
</dbReference>
<keyword evidence="6" id="KW-0812">Transmembrane</keyword>
<evidence type="ECO:0000256" key="2">
    <source>
        <dbReference type="ARBA" id="ARBA00022741"/>
    </source>
</evidence>
<evidence type="ECO:0000256" key="3">
    <source>
        <dbReference type="ARBA" id="ARBA00022777"/>
    </source>
</evidence>
<dbReference type="PANTHER" id="PTHR43289">
    <property type="entry name" value="MITOGEN-ACTIVATED PROTEIN KINASE KINASE KINASE 20-RELATED"/>
    <property type="match status" value="1"/>
</dbReference>
<accession>A0A7Y9RTR1</accession>
<proteinExistence type="predicted"/>
<feature type="transmembrane region" description="Helical" evidence="6">
    <location>
        <begin position="491"/>
        <end position="511"/>
    </location>
</feature>
<evidence type="ECO:0000256" key="4">
    <source>
        <dbReference type="ARBA" id="ARBA00022840"/>
    </source>
</evidence>
<feature type="transmembrane region" description="Helical" evidence="6">
    <location>
        <begin position="349"/>
        <end position="367"/>
    </location>
</feature>
<dbReference type="GO" id="GO:0005524">
    <property type="term" value="F:ATP binding"/>
    <property type="evidence" value="ECO:0007669"/>
    <property type="project" value="UniProtKB-UniRule"/>
</dbReference>
<feature type="domain" description="Protein kinase" evidence="7">
    <location>
        <begin position="21"/>
        <end position="270"/>
    </location>
</feature>
<dbReference type="PROSITE" id="PS50011">
    <property type="entry name" value="PROTEIN_KINASE_DOM"/>
    <property type="match status" value="1"/>
</dbReference>
<keyword evidence="2 5" id="KW-0547">Nucleotide-binding</keyword>
<keyword evidence="6" id="KW-0472">Membrane</keyword>
<keyword evidence="9" id="KW-1185">Reference proteome</keyword>
<evidence type="ECO:0000313" key="8">
    <source>
        <dbReference type="EMBL" id="NYG56451.1"/>
    </source>
</evidence>
<dbReference type="AlphaFoldDB" id="A0A7Y9RTR1"/>
<feature type="transmembrane region" description="Helical" evidence="6">
    <location>
        <begin position="427"/>
        <end position="445"/>
    </location>
</feature>
<keyword evidence="1" id="KW-0808">Transferase</keyword>
<dbReference type="CDD" id="cd14014">
    <property type="entry name" value="STKc_PknB_like"/>
    <property type="match status" value="1"/>
</dbReference>
<organism evidence="8 9">
    <name type="scientific">Nocardioides perillae</name>
    <dbReference type="NCBI Taxonomy" id="1119534"/>
    <lineage>
        <taxon>Bacteria</taxon>
        <taxon>Bacillati</taxon>
        <taxon>Actinomycetota</taxon>
        <taxon>Actinomycetes</taxon>
        <taxon>Propionibacteriales</taxon>
        <taxon>Nocardioidaceae</taxon>
        <taxon>Nocardioides</taxon>
    </lineage>
</organism>
<dbReference type="Proteomes" id="UP000544110">
    <property type="component" value="Unassembled WGS sequence"/>
</dbReference>
<gene>
    <name evidence="8" type="ORF">BJ989_002755</name>
</gene>
<dbReference type="Gene3D" id="3.30.200.20">
    <property type="entry name" value="Phosphorylase Kinase, domain 1"/>
    <property type="match status" value="1"/>
</dbReference>
<evidence type="ECO:0000313" key="9">
    <source>
        <dbReference type="Proteomes" id="UP000544110"/>
    </source>
</evidence>
<dbReference type="PROSITE" id="PS00107">
    <property type="entry name" value="PROTEIN_KINASE_ATP"/>
    <property type="match status" value="1"/>
</dbReference>
<evidence type="ECO:0000256" key="5">
    <source>
        <dbReference type="PROSITE-ProRule" id="PRU10141"/>
    </source>
</evidence>
<protein>
    <submittedName>
        <fullName evidence="8">Putative Ser/Thr protein kinase</fullName>
    </submittedName>
</protein>
<dbReference type="SMART" id="SM00220">
    <property type="entry name" value="S_TKc"/>
    <property type="match status" value="1"/>
</dbReference>
<feature type="transmembrane region" description="Helical" evidence="6">
    <location>
        <begin position="452"/>
        <end position="471"/>
    </location>
</feature>
<dbReference type="InterPro" id="IPR017441">
    <property type="entry name" value="Protein_kinase_ATP_BS"/>
</dbReference>
<reference evidence="8 9" key="1">
    <citation type="submission" date="2020-07" db="EMBL/GenBank/DDBJ databases">
        <title>Sequencing the genomes of 1000 actinobacteria strains.</title>
        <authorList>
            <person name="Klenk H.-P."/>
        </authorList>
    </citation>
    <scope>NUCLEOTIDE SEQUENCE [LARGE SCALE GENOMIC DNA]</scope>
    <source>
        <strain evidence="8 9">DSM 24552</strain>
    </source>
</reference>
<dbReference type="Pfam" id="PF00069">
    <property type="entry name" value="Pkinase"/>
    <property type="match status" value="1"/>
</dbReference>
<evidence type="ECO:0000259" key="7">
    <source>
        <dbReference type="PROSITE" id="PS50011"/>
    </source>
</evidence>
<dbReference type="PROSITE" id="PS00108">
    <property type="entry name" value="PROTEIN_KINASE_ST"/>
    <property type="match status" value="1"/>
</dbReference>
<dbReference type="InterPro" id="IPR008271">
    <property type="entry name" value="Ser/Thr_kinase_AS"/>
</dbReference>
<keyword evidence="6" id="KW-1133">Transmembrane helix</keyword>
<evidence type="ECO:0000256" key="6">
    <source>
        <dbReference type="SAM" id="Phobius"/>
    </source>
</evidence>
<dbReference type="InterPro" id="IPR011009">
    <property type="entry name" value="Kinase-like_dom_sf"/>
</dbReference>
<sequence length="542" mass="56082">MTTSPLRSGGPPPGPVQVGDYTVLSRLGEGGMGVVHLARRGSDGHRVALKVLRPHVVGDEEARERLAREVASLSRVHSRRVAEVLDADPWGDVPYVVTRYVPGPSLHAHVAEEGPLVGADLDWAAWCLAEALADVHRAGVLHRDVKPTNVLLEGRSPVLIDFGLARVADDPRLTHTGWLLGTPGYLAPEVLHGEDATTASDVHSWAATVAFAATGTPPFGRGPAVAVMDRVRRGEHDLSAVPSPLREALRDALHPDPAARPTLDQLRGWLRSRVDVPARAAAAAPPAETVPEPLPVPPPPARVDEVPAAATRVLPVADASDGTDGADGPWPDWADQVPARAPRAQRWRAGALLLGLAALVGAALASYPWMATAVLSTAVVLVRAGARGGAVRRARREARGRRWWDVPLGVLSAPWHLVASLPGTLVLLFWATGIGLAGALLAYAFAPGEAAVLAAAGAAGAVGLWLGPGAVRLRGPVGGGALTLARRPGPWSLALVATLVLAAGLGAAAAVQGTVWSPATQDPVTALRGALDGLPGLAQILG</sequence>
<comment type="caution">
    <text evidence="8">The sequence shown here is derived from an EMBL/GenBank/DDBJ whole genome shotgun (WGS) entry which is preliminary data.</text>
</comment>
<dbReference type="EMBL" id="JACCAC010000001">
    <property type="protein sequence ID" value="NYG56451.1"/>
    <property type="molecule type" value="Genomic_DNA"/>
</dbReference>
<name>A0A7Y9RTR1_9ACTN</name>
<dbReference type="Gene3D" id="1.10.510.10">
    <property type="entry name" value="Transferase(Phosphotransferase) domain 1"/>
    <property type="match status" value="1"/>
</dbReference>
<feature type="binding site" evidence="5">
    <location>
        <position position="50"/>
    </location>
    <ligand>
        <name>ATP</name>
        <dbReference type="ChEBI" id="CHEBI:30616"/>
    </ligand>
</feature>
<dbReference type="RefSeq" id="WP_179518700.1">
    <property type="nucleotide sequence ID" value="NZ_JACCAC010000001.1"/>
</dbReference>
<dbReference type="GO" id="GO:0004674">
    <property type="term" value="F:protein serine/threonine kinase activity"/>
    <property type="evidence" value="ECO:0007669"/>
    <property type="project" value="TreeGrafter"/>
</dbReference>
<dbReference type="SUPFAM" id="SSF56112">
    <property type="entry name" value="Protein kinase-like (PK-like)"/>
    <property type="match status" value="1"/>
</dbReference>
<keyword evidence="3 8" id="KW-0418">Kinase</keyword>